<reference evidence="2" key="1">
    <citation type="journal article" date="2019" name="Int. J. Syst. Evol. Microbiol.">
        <title>The Global Catalogue of Microorganisms (GCM) 10K type strain sequencing project: providing services to taxonomists for standard genome sequencing and annotation.</title>
        <authorList>
            <consortium name="The Broad Institute Genomics Platform"/>
            <consortium name="The Broad Institute Genome Sequencing Center for Infectious Disease"/>
            <person name="Wu L."/>
            <person name="Ma J."/>
        </authorList>
    </citation>
    <scope>NUCLEOTIDE SEQUENCE [LARGE SCALE GENOMIC DNA]</scope>
    <source>
        <strain evidence="2">CGMCC 4.1469</strain>
    </source>
</reference>
<evidence type="ECO:0008006" key="3">
    <source>
        <dbReference type="Google" id="ProtNLM"/>
    </source>
</evidence>
<accession>A0ABW0KW84</accession>
<comment type="caution">
    <text evidence="1">The sequence shown here is derived from an EMBL/GenBank/DDBJ whole genome shotgun (WGS) entry which is preliminary data.</text>
</comment>
<proteinExistence type="predicted"/>
<protein>
    <recommendedName>
        <fullName evidence="3">GerMN domain-containing protein</fullName>
    </recommendedName>
</protein>
<dbReference type="Proteomes" id="UP001596052">
    <property type="component" value="Unassembled WGS sequence"/>
</dbReference>
<dbReference type="EMBL" id="JBHSMQ010000008">
    <property type="protein sequence ID" value="MFC5457137.1"/>
    <property type="molecule type" value="Genomic_DNA"/>
</dbReference>
<dbReference type="PROSITE" id="PS51257">
    <property type="entry name" value="PROKAR_LIPOPROTEIN"/>
    <property type="match status" value="1"/>
</dbReference>
<gene>
    <name evidence="1" type="ORF">ACFQDI_19875</name>
</gene>
<evidence type="ECO:0000313" key="2">
    <source>
        <dbReference type="Proteomes" id="UP001596052"/>
    </source>
</evidence>
<keyword evidence="2" id="KW-1185">Reference proteome</keyword>
<evidence type="ECO:0000313" key="1">
    <source>
        <dbReference type="EMBL" id="MFC5457137.1"/>
    </source>
</evidence>
<name>A0ABW0KW84_9BACT</name>
<sequence length="145" mass="16218">MTPASVKHLLRCILWSMLCLTLCGCHRPDPKAEAERTAAIEKVTRFFESIPKGVPKDGKIKCYRNGLTSEIILELTSPAVGDPRPITREGVISMLGTYFIVQEIRDLTKCQASLTCFELDSGGKELGRVTVRFEEILPFFNGHDF</sequence>
<organism evidence="1 2">
    <name type="scientific">Prosthecobacter fluviatilis</name>
    <dbReference type="NCBI Taxonomy" id="445931"/>
    <lineage>
        <taxon>Bacteria</taxon>
        <taxon>Pseudomonadati</taxon>
        <taxon>Verrucomicrobiota</taxon>
        <taxon>Verrucomicrobiia</taxon>
        <taxon>Verrucomicrobiales</taxon>
        <taxon>Verrucomicrobiaceae</taxon>
        <taxon>Prosthecobacter</taxon>
    </lineage>
</organism>